<dbReference type="Proteomes" id="UP000799753">
    <property type="component" value="Unassembled WGS sequence"/>
</dbReference>
<dbReference type="PANTHER" id="PTHR42790:SF21">
    <property type="entry name" value="AROMATIC_AMINOADIPATE AMINOTRANSFERASE 1"/>
    <property type="match status" value="1"/>
</dbReference>
<organism evidence="11 12">
    <name type="scientific">Massarina eburnea CBS 473.64</name>
    <dbReference type="NCBI Taxonomy" id="1395130"/>
    <lineage>
        <taxon>Eukaryota</taxon>
        <taxon>Fungi</taxon>
        <taxon>Dikarya</taxon>
        <taxon>Ascomycota</taxon>
        <taxon>Pezizomycotina</taxon>
        <taxon>Dothideomycetes</taxon>
        <taxon>Pleosporomycetidae</taxon>
        <taxon>Pleosporales</taxon>
        <taxon>Massarineae</taxon>
        <taxon>Massarinaceae</taxon>
        <taxon>Massarina</taxon>
    </lineage>
</organism>
<dbReference type="AlphaFoldDB" id="A0A6A6RGK8"/>
<dbReference type="OrthoDB" id="691673at2759"/>
<dbReference type="PANTHER" id="PTHR42790">
    <property type="entry name" value="AMINOTRANSFERASE"/>
    <property type="match status" value="1"/>
</dbReference>
<keyword evidence="6 11" id="KW-0808">Transferase</keyword>
<keyword evidence="7" id="KW-0663">Pyridoxal phosphate</keyword>
<dbReference type="InterPro" id="IPR015424">
    <property type="entry name" value="PyrdxlP-dep_Trfase"/>
</dbReference>
<reference evidence="11" key="1">
    <citation type="journal article" date="2020" name="Stud. Mycol.">
        <title>101 Dothideomycetes genomes: a test case for predicting lifestyles and emergence of pathogens.</title>
        <authorList>
            <person name="Haridas S."/>
            <person name="Albert R."/>
            <person name="Binder M."/>
            <person name="Bloem J."/>
            <person name="Labutti K."/>
            <person name="Salamov A."/>
            <person name="Andreopoulos B."/>
            <person name="Baker S."/>
            <person name="Barry K."/>
            <person name="Bills G."/>
            <person name="Bluhm B."/>
            <person name="Cannon C."/>
            <person name="Castanera R."/>
            <person name="Culley D."/>
            <person name="Daum C."/>
            <person name="Ezra D."/>
            <person name="Gonzalez J."/>
            <person name="Henrissat B."/>
            <person name="Kuo A."/>
            <person name="Liang C."/>
            <person name="Lipzen A."/>
            <person name="Lutzoni F."/>
            <person name="Magnuson J."/>
            <person name="Mondo S."/>
            <person name="Nolan M."/>
            <person name="Ohm R."/>
            <person name="Pangilinan J."/>
            <person name="Park H.-J."/>
            <person name="Ramirez L."/>
            <person name="Alfaro M."/>
            <person name="Sun H."/>
            <person name="Tritt A."/>
            <person name="Yoshinaga Y."/>
            <person name="Zwiers L.-H."/>
            <person name="Turgeon B."/>
            <person name="Goodwin S."/>
            <person name="Spatafora J."/>
            <person name="Crous P."/>
            <person name="Grigoriev I."/>
        </authorList>
    </citation>
    <scope>NUCLEOTIDE SEQUENCE</scope>
    <source>
        <strain evidence="11">CBS 473.64</strain>
    </source>
</reference>
<feature type="domain" description="Aminotransferase class I/classII large" evidence="10">
    <location>
        <begin position="157"/>
        <end position="527"/>
    </location>
</feature>
<evidence type="ECO:0000256" key="5">
    <source>
        <dbReference type="ARBA" id="ARBA00022576"/>
    </source>
</evidence>
<comment type="similarity">
    <text evidence="3">Belongs to the class-I pyridoxal-phosphate-dependent aminotransferase family.</text>
</comment>
<evidence type="ECO:0000259" key="10">
    <source>
        <dbReference type="Pfam" id="PF00155"/>
    </source>
</evidence>
<dbReference type="GO" id="GO:0009074">
    <property type="term" value="P:aromatic amino acid family catabolic process"/>
    <property type="evidence" value="ECO:0007669"/>
    <property type="project" value="TreeGrafter"/>
</dbReference>
<name>A0A6A6RGK8_9PLEO</name>
<dbReference type="GO" id="GO:0030170">
    <property type="term" value="F:pyridoxal phosphate binding"/>
    <property type="evidence" value="ECO:0007669"/>
    <property type="project" value="InterPro"/>
</dbReference>
<dbReference type="FunFam" id="3.40.640.10:FF:000074">
    <property type="entry name" value="Aromatic amino acid aminotransferase"/>
    <property type="match status" value="1"/>
</dbReference>
<gene>
    <name evidence="11" type="ORF">P280DRAFT_334666</name>
</gene>
<dbReference type="InterPro" id="IPR015421">
    <property type="entry name" value="PyrdxlP-dep_Trfase_major"/>
</dbReference>
<dbReference type="CDD" id="cd00609">
    <property type="entry name" value="AAT_like"/>
    <property type="match status" value="1"/>
</dbReference>
<comment type="subcellular location">
    <subcellularLocation>
        <location evidence="2">Cytoplasm</location>
    </subcellularLocation>
</comment>
<sequence length="553" mass="61679">MAPPAAIEVEAVTDTTGVTVPNPLSAPIHSNEILGRRKKADKKQWGIAAPSDSKNFRLNNYEGKPKARRWDHYLSNEAKMRKGNSLKGAAKFLSKPGIISLGGGLPSSEYFPFEEVSMKVPSVGHFSEADTKDSGVTITAGKHDLVNDKSIFDISVAFNYGQGAGAAQLLRWITEHTELIHSPPYEDWRCTMTIGSTSGLDMALRMLTRPGDMMLSEAYTFSAAVETALPLGVRMAGVPVDAEGLIPSDMDSMLTNWDVNEKGGRKPHILYTVPTGQNPTGATQSASRRHALYAVCQKHDIVIIEDEPYYFLQMQPYTGPNSPDVPPPSSHQEFISNLVPSFLSMDTDGRVMRLDSFSKVISPGSRIGWITGSQQIIEIYQRHADCSTQSPSGMAQLLLFKLLDEHWGHAGYIDWLIHIRMEYTKRRDTILAACEKYLPKDIVSWNPPMAGMFHWMQIDFTQHPDYPAKSIETIEEEIFMQNIEQGALLMRGSWFYANAEDRHDTLFFRATYAAAPAEKIEEGIRRFGESIRKEFGLENGTNGIVIGKRKDRD</sequence>
<dbReference type="GO" id="GO:0019878">
    <property type="term" value="P:lysine biosynthetic process via aminoadipic acid"/>
    <property type="evidence" value="ECO:0007669"/>
    <property type="project" value="TreeGrafter"/>
</dbReference>
<comment type="catalytic activity">
    <reaction evidence="8">
        <text>an aromatic L-alpha-amino acid + 2-oxoglutarate = an aromatic oxo-acid + L-glutamate</text>
        <dbReference type="Rhea" id="RHEA:17533"/>
        <dbReference type="ChEBI" id="CHEBI:16810"/>
        <dbReference type="ChEBI" id="CHEBI:29985"/>
        <dbReference type="ChEBI" id="CHEBI:73309"/>
        <dbReference type="ChEBI" id="CHEBI:84824"/>
        <dbReference type="EC" id="2.6.1.57"/>
    </reaction>
</comment>
<comment type="cofactor">
    <cofactor evidence="1">
        <name>pyridoxal 5'-phosphate</name>
        <dbReference type="ChEBI" id="CHEBI:597326"/>
    </cofactor>
</comment>
<dbReference type="GO" id="GO:0008793">
    <property type="term" value="F:aromatic-amino-acid transaminase activity"/>
    <property type="evidence" value="ECO:0007669"/>
    <property type="project" value="TreeGrafter"/>
</dbReference>
<evidence type="ECO:0000256" key="9">
    <source>
        <dbReference type="ARBA" id="ARBA00067014"/>
    </source>
</evidence>
<keyword evidence="12" id="KW-1185">Reference proteome</keyword>
<accession>A0A6A6RGK8</accession>
<evidence type="ECO:0000256" key="3">
    <source>
        <dbReference type="ARBA" id="ARBA00007441"/>
    </source>
</evidence>
<dbReference type="SUPFAM" id="SSF53383">
    <property type="entry name" value="PLP-dependent transferases"/>
    <property type="match status" value="1"/>
</dbReference>
<dbReference type="GO" id="GO:0005737">
    <property type="term" value="C:cytoplasm"/>
    <property type="evidence" value="ECO:0007669"/>
    <property type="project" value="UniProtKB-SubCell"/>
</dbReference>
<evidence type="ECO:0000313" key="11">
    <source>
        <dbReference type="EMBL" id="KAF2634113.1"/>
    </source>
</evidence>
<dbReference type="Pfam" id="PF00155">
    <property type="entry name" value="Aminotran_1_2"/>
    <property type="match status" value="1"/>
</dbReference>
<protein>
    <recommendedName>
        <fullName evidence="9">aromatic-amino-acid transaminase</fullName>
        <ecNumber evidence="9">2.6.1.57</ecNumber>
    </recommendedName>
</protein>
<evidence type="ECO:0000256" key="1">
    <source>
        <dbReference type="ARBA" id="ARBA00001933"/>
    </source>
</evidence>
<evidence type="ECO:0000256" key="4">
    <source>
        <dbReference type="ARBA" id="ARBA00022490"/>
    </source>
</evidence>
<dbReference type="GO" id="GO:0047536">
    <property type="term" value="F:2-aminoadipate transaminase activity"/>
    <property type="evidence" value="ECO:0007669"/>
    <property type="project" value="TreeGrafter"/>
</dbReference>
<evidence type="ECO:0000256" key="2">
    <source>
        <dbReference type="ARBA" id="ARBA00004496"/>
    </source>
</evidence>
<dbReference type="EMBL" id="MU006866">
    <property type="protein sequence ID" value="KAF2634113.1"/>
    <property type="molecule type" value="Genomic_DNA"/>
</dbReference>
<evidence type="ECO:0000313" key="12">
    <source>
        <dbReference type="Proteomes" id="UP000799753"/>
    </source>
</evidence>
<dbReference type="GO" id="GO:0006571">
    <property type="term" value="P:tyrosine biosynthetic process"/>
    <property type="evidence" value="ECO:0007669"/>
    <property type="project" value="TreeGrafter"/>
</dbReference>
<dbReference type="InterPro" id="IPR004839">
    <property type="entry name" value="Aminotransferase_I/II_large"/>
</dbReference>
<evidence type="ECO:0000256" key="8">
    <source>
        <dbReference type="ARBA" id="ARBA00051993"/>
    </source>
</evidence>
<keyword evidence="5" id="KW-0032">Aminotransferase</keyword>
<keyword evidence="4" id="KW-0963">Cytoplasm</keyword>
<proteinExistence type="inferred from homology"/>
<dbReference type="EC" id="2.6.1.57" evidence="9"/>
<dbReference type="Gene3D" id="3.40.640.10">
    <property type="entry name" value="Type I PLP-dependent aspartate aminotransferase-like (Major domain)"/>
    <property type="match status" value="1"/>
</dbReference>
<evidence type="ECO:0000256" key="6">
    <source>
        <dbReference type="ARBA" id="ARBA00022679"/>
    </source>
</evidence>
<dbReference type="InterPro" id="IPR050859">
    <property type="entry name" value="Class-I_PLP-dep_aminotransf"/>
</dbReference>
<evidence type="ECO:0000256" key="7">
    <source>
        <dbReference type="ARBA" id="ARBA00022898"/>
    </source>
</evidence>